<gene>
    <name evidence="2" type="ORF">DSL99_310</name>
</gene>
<evidence type="ECO:0000259" key="1">
    <source>
        <dbReference type="PROSITE" id="PS51662"/>
    </source>
</evidence>
<dbReference type="Gene3D" id="2.120.10.30">
    <property type="entry name" value="TolB, C-terminal domain"/>
    <property type="match status" value="1"/>
</dbReference>
<dbReference type="InterPro" id="IPR011042">
    <property type="entry name" value="6-blade_b-propeller_TolB-like"/>
</dbReference>
<protein>
    <submittedName>
        <fullName evidence="2">3-phytase</fullName>
    </submittedName>
</protein>
<comment type="caution">
    <text evidence="2">The sequence shown here is derived from an EMBL/GenBank/DDBJ whole genome shotgun (WGS) entry which is preliminary data.</text>
</comment>
<organism evidence="2 3">
    <name type="scientific">Leeuwenhoekiella marinoflava</name>
    <dbReference type="NCBI Taxonomy" id="988"/>
    <lineage>
        <taxon>Bacteria</taxon>
        <taxon>Pseudomonadati</taxon>
        <taxon>Bacteroidota</taxon>
        <taxon>Flavobacteriia</taxon>
        <taxon>Flavobacteriales</taxon>
        <taxon>Flavobacteriaceae</taxon>
        <taxon>Leeuwenhoekiella</taxon>
    </lineage>
</organism>
<dbReference type="Pfam" id="PF02333">
    <property type="entry name" value="Phytase"/>
    <property type="match status" value="1"/>
</dbReference>
<evidence type="ECO:0000313" key="2">
    <source>
        <dbReference type="EMBL" id="RXG33214.1"/>
    </source>
</evidence>
<feature type="domain" description="BPP" evidence="1">
    <location>
        <begin position="24"/>
        <end position="345"/>
    </location>
</feature>
<dbReference type="SUPFAM" id="SSF50956">
    <property type="entry name" value="Thermostable phytase (3-phytase)"/>
    <property type="match status" value="1"/>
</dbReference>
<dbReference type="STRING" id="1122159.SAMN02745246_00368"/>
<dbReference type="AlphaFoldDB" id="A0A4Q0PRL7"/>
<name>A0A4Q0PRL7_9FLAO</name>
<evidence type="ECO:0000313" key="3">
    <source>
        <dbReference type="Proteomes" id="UP000290608"/>
    </source>
</evidence>
<accession>A0A4Q0PRL7</accession>
<proteinExistence type="predicted"/>
<dbReference type="InterPro" id="IPR003431">
    <property type="entry name" value="B-propeller_Phytase"/>
</dbReference>
<dbReference type="GO" id="GO:0016158">
    <property type="term" value="F:inositol hexakisphosphate 3-phosphatase activity"/>
    <property type="evidence" value="ECO:0007669"/>
    <property type="project" value="InterPro"/>
</dbReference>
<dbReference type="PROSITE" id="PS51257">
    <property type="entry name" value="PROKAR_LIPOPROTEIN"/>
    <property type="match status" value="1"/>
</dbReference>
<reference evidence="2 3" key="1">
    <citation type="submission" date="2018-07" db="EMBL/GenBank/DDBJ databases">
        <title>Leeuwenhoekiella genomics.</title>
        <authorList>
            <person name="Tahon G."/>
            <person name="Willems A."/>
        </authorList>
    </citation>
    <scope>NUCLEOTIDE SEQUENCE [LARGE SCALE GENOMIC DNA]</scope>
    <source>
        <strain evidence="2 3">LMG 1345</strain>
    </source>
</reference>
<dbReference type="PROSITE" id="PS51662">
    <property type="entry name" value="BP_PHYTASE"/>
    <property type="match status" value="1"/>
</dbReference>
<dbReference type="EMBL" id="QOVL01000001">
    <property type="protein sequence ID" value="RXG33214.1"/>
    <property type="molecule type" value="Genomic_DNA"/>
</dbReference>
<dbReference type="Proteomes" id="UP000290608">
    <property type="component" value="Unassembled WGS sequence"/>
</dbReference>
<sequence>MIYFKMKNFKYIASFSTAMVLFSCGSKKSQLPEIKPDIITENVKYDTDDPAIWINPDDASKSIVFGTDKDTDGAIYAFDLDGKIIESKTIRGIKRPNNVDLRYGFPITDSTQTDIIAFTERERKMLRIYSVPDMKPLDGGGFPVFADEANEEFQYPMGISLYKSAVDGAFYAIVGRKTGPLEDYLYQYKITTKSESLVGFDLVRKFGDFSGKKEIEAIAVDDALGYVYYSDEGESVKKYYAEPSKGNEQLASFGSEDFLEDIEGIAIAAFEDGSGMIIVSDQQHGQFNIYDRKTNELVRILNLATTETDGCEAVTVSLNDTFKTGLFVAMNDDGTFYYYDLDKLK</sequence>